<keyword evidence="4" id="KW-1185">Reference proteome</keyword>
<evidence type="ECO:0000256" key="2">
    <source>
        <dbReference type="SAM" id="Phobius"/>
    </source>
</evidence>
<evidence type="ECO:0000313" key="4">
    <source>
        <dbReference type="Proteomes" id="UP001386955"/>
    </source>
</evidence>
<comment type="caution">
    <text evidence="3">The sequence shown here is derived from an EMBL/GenBank/DDBJ whole genome shotgun (WGS) entry which is preliminary data.</text>
</comment>
<sequence>MPHGRTKVKGPFTRRMPHGRTKVKGKKSYRVRIQFRDERGWNFRAMVPLNFGACAHYNLVLLLYFFHIII</sequence>
<keyword evidence="2" id="KW-0812">Transmembrane</keyword>
<evidence type="ECO:0000313" key="3">
    <source>
        <dbReference type="EMBL" id="KAK7394953.1"/>
    </source>
</evidence>
<protein>
    <submittedName>
        <fullName evidence="3">Uncharacterized protein</fullName>
    </submittedName>
</protein>
<name>A0AAN9SE37_PSOTE</name>
<dbReference type="Proteomes" id="UP001386955">
    <property type="component" value="Unassembled WGS sequence"/>
</dbReference>
<evidence type="ECO:0000256" key="1">
    <source>
        <dbReference type="SAM" id="MobiDB-lite"/>
    </source>
</evidence>
<proteinExistence type="predicted"/>
<gene>
    <name evidence="3" type="ORF">VNO78_15494</name>
</gene>
<organism evidence="3 4">
    <name type="scientific">Psophocarpus tetragonolobus</name>
    <name type="common">Winged bean</name>
    <name type="synonym">Dolichos tetragonolobus</name>
    <dbReference type="NCBI Taxonomy" id="3891"/>
    <lineage>
        <taxon>Eukaryota</taxon>
        <taxon>Viridiplantae</taxon>
        <taxon>Streptophyta</taxon>
        <taxon>Embryophyta</taxon>
        <taxon>Tracheophyta</taxon>
        <taxon>Spermatophyta</taxon>
        <taxon>Magnoliopsida</taxon>
        <taxon>eudicotyledons</taxon>
        <taxon>Gunneridae</taxon>
        <taxon>Pentapetalae</taxon>
        <taxon>rosids</taxon>
        <taxon>fabids</taxon>
        <taxon>Fabales</taxon>
        <taxon>Fabaceae</taxon>
        <taxon>Papilionoideae</taxon>
        <taxon>50 kb inversion clade</taxon>
        <taxon>NPAAA clade</taxon>
        <taxon>indigoferoid/millettioid clade</taxon>
        <taxon>Phaseoleae</taxon>
        <taxon>Psophocarpus</taxon>
    </lineage>
</organism>
<accession>A0AAN9SE37</accession>
<feature type="region of interest" description="Disordered" evidence="1">
    <location>
        <begin position="1"/>
        <end position="23"/>
    </location>
</feature>
<reference evidence="3 4" key="1">
    <citation type="submission" date="2024-01" db="EMBL/GenBank/DDBJ databases">
        <title>The genomes of 5 underutilized Papilionoideae crops provide insights into root nodulation and disease resistanc.</title>
        <authorList>
            <person name="Jiang F."/>
        </authorList>
    </citation>
    <scope>NUCLEOTIDE SEQUENCE [LARGE SCALE GENOMIC DNA]</scope>
    <source>
        <strain evidence="3">DUOXIRENSHENG_FW03</strain>
        <tissue evidence="3">Leaves</tissue>
    </source>
</reference>
<dbReference type="AlphaFoldDB" id="A0AAN9SE37"/>
<keyword evidence="2" id="KW-0472">Membrane</keyword>
<feature type="transmembrane region" description="Helical" evidence="2">
    <location>
        <begin position="45"/>
        <end position="66"/>
    </location>
</feature>
<keyword evidence="2" id="KW-1133">Transmembrane helix</keyword>
<dbReference type="EMBL" id="JAYMYS010000004">
    <property type="protein sequence ID" value="KAK7394953.1"/>
    <property type="molecule type" value="Genomic_DNA"/>
</dbReference>